<keyword evidence="2" id="KW-1185">Reference proteome</keyword>
<dbReference type="Proteomes" id="UP001589628">
    <property type="component" value="Unassembled WGS sequence"/>
</dbReference>
<accession>A0ABV5ZE21</accession>
<evidence type="ECO:0000313" key="2">
    <source>
        <dbReference type="Proteomes" id="UP001589628"/>
    </source>
</evidence>
<comment type="caution">
    <text evidence="1">The sequence shown here is derived from an EMBL/GenBank/DDBJ whole genome shotgun (WGS) entry which is preliminary data.</text>
</comment>
<dbReference type="RefSeq" id="WP_027311810.1">
    <property type="nucleotide sequence ID" value="NZ_JBHLZN010000002.1"/>
</dbReference>
<gene>
    <name evidence="1" type="ORF">ACFFLH_08010</name>
</gene>
<name>A0ABV5ZE21_9GAMM</name>
<reference evidence="1 2" key="1">
    <citation type="submission" date="2024-09" db="EMBL/GenBank/DDBJ databases">
        <authorList>
            <person name="Sun Q."/>
            <person name="Mori K."/>
        </authorList>
    </citation>
    <scope>NUCLEOTIDE SEQUENCE [LARGE SCALE GENOMIC DNA]</scope>
    <source>
        <strain evidence="1 2">ATCC 51285</strain>
    </source>
</reference>
<dbReference type="EMBL" id="JBHLZN010000002">
    <property type="protein sequence ID" value="MFB9886349.1"/>
    <property type="molecule type" value="Genomic_DNA"/>
</dbReference>
<protein>
    <submittedName>
        <fullName evidence="1">Uncharacterized protein</fullName>
    </submittedName>
</protein>
<organism evidence="1 2">
    <name type="scientific">Balneatrix alpica</name>
    <dbReference type="NCBI Taxonomy" id="75684"/>
    <lineage>
        <taxon>Bacteria</taxon>
        <taxon>Pseudomonadati</taxon>
        <taxon>Pseudomonadota</taxon>
        <taxon>Gammaproteobacteria</taxon>
        <taxon>Oceanospirillales</taxon>
        <taxon>Balneatrichaceae</taxon>
        <taxon>Balneatrix</taxon>
    </lineage>
</organism>
<evidence type="ECO:0000313" key="1">
    <source>
        <dbReference type="EMBL" id="MFB9886349.1"/>
    </source>
</evidence>
<proteinExistence type="predicted"/>
<sequence length="756" mass="85788">MTATQISRLLLLLSLSSQVYGWSQLQWSSALTLNEQRLSHCLQLTPLQRSQLSLQELQRLHQPHEQLLSQYLGKMSAHLQSLNFPSPALKPRQQFRYYCDAKALTLHTGSATAAAAYLPGEQQMVFGLQQIAAPSLESTTNILGQSSDDLAIALTYIGHELFHSVQQAAYSTANTEVLRQPNYMWISESTATLAGITLAEYLLGTNQARALALLENWLPLYDQPLHLPRAAKLHISDDVRLTHPELDPQSNQVPIAEQIDQFYARQRDHTRASYQRAHWFYHLDRYLSPGRSLAWLAQHNTIGRYQDGANGLDWLDSILREQKQQSLGEYYPQFVAKQLQSLQWFSTEAQQRGKQEHSLADNQGQVFITQHQVAPVATNPHLQRFNLSASVPPQNTSSLWLLTQQLTGPVSPDLRLVVAQQVLPPDSPYFAWLPPAPSSIELFSRVTNVNQQRAANSREQAYQLRTEIQPVSALLPSCIQVNQPFQLELLADGHPLPEQPRQQLRLLPKPGRQLDNGELIATRTGKVSVYLRWQSQGRNYEKKVFELNVQSQACGIRMTTEDGSQMIYDQQRKLTEFVSGQDIMLLQEPYIYVKDPQEGWIRLDLTSFSRLWGAQKKKNKSFPPTLFKGFEIASPAAPTETETGFNPFQTPLAFTEKFSWQRLTQLQRALNSSGAASQKLKKEGVKLEHQRCPEPGCASLKVSQQQDSMVLVYDQQRRLIRVETFERGKAAGTLRFEYGNYSSRHPLPQHFSSLGF</sequence>